<sequence length="379" mass="41222">MPEQPSALELATSSNFSELSDLLMASDGSLSPSDDLSLVFLTCVRAHADDSLLKLLLLRCLSSTEGADAKLFLSLKLLHSTPPPPAPEPDKRGDTVAELPQEQELTRSGRSQPEPDKNGDTVAELPQEQELTRSGRSQTVLFSSAVRRRNSSRRGTSVTSTQSDAPLPATPTGEAASEANARLAALETLLEEKEFQIAELGEAGLEINELLEEEEARSQQLASEKAALAQTVDSLREKLAFETSEKAKQMKLINELLLNAQSASTLLAASSDKEEAAKGSLLEISAKLATVQAVREGLHEQVKGEKLLRMKREKELGEVRAAGGVAEEKIKERYRERVQVKEREIEALRAELAKERAGREEMSRTLLERGRGGGCCLIS</sequence>
<organism evidence="3 4">
    <name type="scientific">Tetraparma gracilis</name>
    <dbReference type="NCBI Taxonomy" id="2962635"/>
    <lineage>
        <taxon>Eukaryota</taxon>
        <taxon>Sar</taxon>
        <taxon>Stramenopiles</taxon>
        <taxon>Ochrophyta</taxon>
        <taxon>Bolidophyceae</taxon>
        <taxon>Parmales</taxon>
        <taxon>Triparmaceae</taxon>
        <taxon>Tetraparma</taxon>
    </lineage>
</organism>
<evidence type="ECO:0000313" key="3">
    <source>
        <dbReference type="EMBL" id="GMI26293.1"/>
    </source>
</evidence>
<evidence type="ECO:0000313" key="4">
    <source>
        <dbReference type="Proteomes" id="UP001165060"/>
    </source>
</evidence>
<comment type="caution">
    <text evidence="3">The sequence shown here is derived from an EMBL/GenBank/DDBJ whole genome shotgun (WGS) entry which is preliminary data.</text>
</comment>
<feature type="region of interest" description="Disordered" evidence="2">
    <location>
        <begin position="101"/>
        <end position="178"/>
    </location>
</feature>
<keyword evidence="1" id="KW-0175">Coiled coil</keyword>
<dbReference type="Proteomes" id="UP001165060">
    <property type="component" value="Unassembled WGS sequence"/>
</dbReference>
<feature type="coiled-coil region" evidence="1">
    <location>
        <begin position="331"/>
        <end position="365"/>
    </location>
</feature>
<protein>
    <submittedName>
        <fullName evidence="3">Uncharacterized protein</fullName>
    </submittedName>
</protein>
<accession>A0ABQ6MHQ6</accession>
<evidence type="ECO:0000256" key="1">
    <source>
        <dbReference type="SAM" id="Coils"/>
    </source>
</evidence>
<gene>
    <name evidence="3" type="ORF">TeGR_g6464</name>
</gene>
<keyword evidence="4" id="KW-1185">Reference proteome</keyword>
<dbReference type="EMBL" id="BRYB01004142">
    <property type="protein sequence ID" value="GMI26293.1"/>
    <property type="molecule type" value="Genomic_DNA"/>
</dbReference>
<feature type="compositionally biased region" description="Polar residues" evidence="2">
    <location>
        <begin position="132"/>
        <end position="142"/>
    </location>
</feature>
<feature type="compositionally biased region" description="Low complexity" evidence="2">
    <location>
        <begin position="153"/>
        <end position="163"/>
    </location>
</feature>
<name>A0ABQ6MHQ6_9STRA</name>
<proteinExistence type="predicted"/>
<reference evidence="3 4" key="1">
    <citation type="journal article" date="2023" name="Commun. Biol.">
        <title>Genome analysis of Parmales, the sister group of diatoms, reveals the evolutionary specialization of diatoms from phago-mixotrophs to photoautotrophs.</title>
        <authorList>
            <person name="Ban H."/>
            <person name="Sato S."/>
            <person name="Yoshikawa S."/>
            <person name="Yamada K."/>
            <person name="Nakamura Y."/>
            <person name="Ichinomiya M."/>
            <person name="Sato N."/>
            <person name="Blanc-Mathieu R."/>
            <person name="Endo H."/>
            <person name="Kuwata A."/>
            <person name="Ogata H."/>
        </authorList>
    </citation>
    <scope>NUCLEOTIDE SEQUENCE [LARGE SCALE GENOMIC DNA]</scope>
</reference>
<evidence type="ECO:0000256" key="2">
    <source>
        <dbReference type="SAM" id="MobiDB-lite"/>
    </source>
</evidence>